<keyword evidence="2" id="KW-0812">Transmembrane</keyword>
<feature type="transmembrane region" description="Helical" evidence="2">
    <location>
        <begin position="36"/>
        <end position="58"/>
    </location>
</feature>
<keyword evidence="2" id="KW-0472">Membrane</keyword>
<feature type="region of interest" description="Disordered" evidence="1">
    <location>
        <begin position="1"/>
        <end position="24"/>
    </location>
</feature>
<proteinExistence type="predicted"/>
<dbReference type="PANTHER" id="PTHR30336">
    <property type="entry name" value="INNER MEMBRANE PROTEIN, PROBABLE PERMEASE"/>
    <property type="match status" value="1"/>
</dbReference>
<dbReference type="CDD" id="cd06259">
    <property type="entry name" value="YdcF-like"/>
    <property type="match status" value="1"/>
</dbReference>
<feature type="compositionally biased region" description="Polar residues" evidence="1">
    <location>
        <begin position="1"/>
        <end position="15"/>
    </location>
</feature>
<evidence type="ECO:0000313" key="4">
    <source>
        <dbReference type="EMBL" id="MDL2403235.1"/>
    </source>
</evidence>
<dbReference type="InterPro" id="IPR003848">
    <property type="entry name" value="DUF218"/>
</dbReference>
<evidence type="ECO:0000259" key="3">
    <source>
        <dbReference type="Pfam" id="PF02698"/>
    </source>
</evidence>
<feature type="domain" description="DUF218" evidence="3">
    <location>
        <begin position="74"/>
        <end position="213"/>
    </location>
</feature>
<comment type="caution">
    <text evidence="4">The sequence shown here is derived from an EMBL/GenBank/DDBJ whole genome shotgun (WGS) entry which is preliminary data.</text>
</comment>
<dbReference type="Proteomes" id="UP001172645">
    <property type="component" value="Unassembled WGS sequence"/>
</dbReference>
<evidence type="ECO:0000256" key="2">
    <source>
        <dbReference type="SAM" id="Phobius"/>
    </source>
</evidence>
<dbReference type="EMBL" id="JARFYM010000041">
    <property type="protein sequence ID" value="MDL2403235.1"/>
    <property type="molecule type" value="Genomic_DNA"/>
</dbReference>
<keyword evidence="2" id="KW-1133">Transmembrane helix</keyword>
<name>A0ABT7K5I4_9HYPH</name>
<evidence type="ECO:0000256" key="1">
    <source>
        <dbReference type="SAM" id="MobiDB-lite"/>
    </source>
</evidence>
<dbReference type="PANTHER" id="PTHR30336:SF4">
    <property type="entry name" value="ENVELOPE BIOGENESIS FACTOR ELYC"/>
    <property type="match status" value="1"/>
</dbReference>
<keyword evidence="5" id="KW-1185">Reference proteome</keyword>
<dbReference type="Pfam" id="PF02698">
    <property type="entry name" value="DUF218"/>
    <property type="match status" value="1"/>
</dbReference>
<evidence type="ECO:0000313" key="5">
    <source>
        <dbReference type="Proteomes" id="UP001172645"/>
    </source>
</evidence>
<dbReference type="InterPro" id="IPR051599">
    <property type="entry name" value="Cell_Envelope_Assoc"/>
</dbReference>
<sequence>MSMEMTTRKTVSSQTLQEQERSRSERPVRRSVFRRFLRWGGFAFIILVAVVFGGFLHFADSITTLKPPAEPKADAIVVLTGGYQRIDQAVELLRTGAGNRLLISGVHPTTTPSQIRKLTQSPVSLFNCCVDIGYDAIDTIGNAREAAKWIHARGYKSILVVTNNYHMPRSLAELKYVDPATEFIPYPVVNSDLKTTNWFTDPNALRTMVSEYVKVLLAGARNLTGLGRPLGLRSREPGDDPS</sequence>
<organism evidence="4 5">
    <name type="scientific">Rhizobium mayense</name>
    <dbReference type="NCBI Taxonomy" id="1312184"/>
    <lineage>
        <taxon>Bacteria</taxon>
        <taxon>Pseudomonadati</taxon>
        <taxon>Pseudomonadota</taxon>
        <taxon>Alphaproteobacteria</taxon>
        <taxon>Hyphomicrobiales</taxon>
        <taxon>Rhizobiaceae</taxon>
        <taxon>Rhizobium/Agrobacterium group</taxon>
        <taxon>Rhizobium</taxon>
    </lineage>
</organism>
<gene>
    <name evidence="4" type="ORF">PY649_30555</name>
</gene>
<reference evidence="4" key="1">
    <citation type="submission" date="2023-06" db="EMBL/GenBank/DDBJ databases">
        <title>Phylogenetic Diversity of Rhizobium strains.</title>
        <authorList>
            <person name="Moura F.T."/>
            <person name="Helene L.C.F."/>
            <person name="Hungria M."/>
        </authorList>
    </citation>
    <scope>NUCLEOTIDE SEQUENCE</scope>
    <source>
        <strain evidence="4">CCGE526</strain>
    </source>
</reference>
<accession>A0ABT7K5I4</accession>
<protein>
    <submittedName>
        <fullName evidence="4">YdcF family protein</fullName>
    </submittedName>
</protein>